<dbReference type="EMBL" id="BAAAQM010000012">
    <property type="protein sequence ID" value="GAA1967209.1"/>
    <property type="molecule type" value="Genomic_DNA"/>
</dbReference>
<dbReference type="Proteomes" id="UP001499854">
    <property type="component" value="Unassembled WGS sequence"/>
</dbReference>
<evidence type="ECO:0000313" key="1">
    <source>
        <dbReference type="EMBL" id="GAA1967209.1"/>
    </source>
</evidence>
<name>A0ABP5CUL1_9ACTN</name>
<organism evidence="1 2">
    <name type="scientific">Catenulispora subtropica</name>
    <dbReference type="NCBI Taxonomy" id="450798"/>
    <lineage>
        <taxon>Bacteria</taxon>
        <taxon>Bacillati</taxon>
        <taxon>Actinomycetota</taxon>
        <taxon>Actinomycetes</taxon>
        <taxon>Catenulisporales</taxon>
        <taxon>Catenulisporaceae</taxon>
        <taxon>Catenulispora</taxon>
    </lineage>
</organism>
<comment type="caution">
    <text evidence="1">The sequence shown here is derived from an EMBL/GenBank/DDBJ whole genome shotgun (WGS) entry which is preliminary data.</text>
</comment>
<proteinExistence type="predicted"/>
<accession>A0ABP5CUL1</accession>
<reference evidence="2" key="1">
    <citation type="journal article" date="2019" name="Int. J. Syst. Evol. Microbiol.">
        <title>The Global Catalogue of Microorganisms (GCM) 10K type strain sequencing project: providing services to taxonomists for standard genome sequencing and annotation.</title>
        <authorList>
            <consortium name="The Broad Institute Genomics Platform"/>
            <consortium name="The Broad Institute Genome Sequencing Center for Infectious Disease"/>
            <person name="Wu L."/>
            <person name="Ma J."/>
        </authorList>
    </citation>
    <scope>NUCLEOTIDE SEQUENCE [LARGE SCALE GENOMIC DNA]</scope>
    <source>
        <strain evidence="2">JCM 16013</strain>
    </source>
</reference>
<sequence length="96" mass="10370">MRKGLASFSDWEKPTLAVLRSTVGYPTDEAVQPAAEDDGWLLAATAAGPEEPVAATGLDSDFEQAVARALTATAAAARRRKRLRDTADYPILRRVR</sequence>
<gene>
    <name evidence="1" type="ORF">GCM10009838_26690</name>
</gene>
<keyword evidence="2" id="KW-1185">Reference proteome</keyword>
<evidence type="ECO:0000313" key="2">
    <source>
        <dbReference type="Proteomes" id="UP001499854"/>
    </source>
</evidence>
<protein>
    <submittedName>
        <fullName evidence="1">Uncharacterized protein</fullName>
    </submittedName>
</protein>